<dbReference type="GO" id="GO:0005886">
    <property type="term" value="C:plasma membrane"/>
    <property type="evidence" value="ECO:0007669"/>
    <property type="project" value="UniProtKB-SubCell"/>
</dbReference>
<dbReference type="AlphaFoldDB" id="A0A413YX07"/>
<evidence type="ECO:0000313" key="9">
    <source>
        <dbReference type="EMBL" id="RHC13588.1"/>
    </source>
</evidence>
<evidence type="ECO:0000313" key="12">
    <source>
        <dbReference type="Proteomes" id="UP000285844"/>
    </source>
</evidence>
<evidence type="ECO:0000256" key="6">
    <source>
        <dbReference type="ARBA" id="ARBA00022989"/>
    </source>
</evidence>
<evidence type="ECO:0000256" key="8">
    <source>
        <dbReference type="SAM" id="Phobius"/>
    </source>
</evidence>
<sequence length="318" mass="35020">MYEKEDKRAVDLALITAKQVFELFILILSGVVIGKIKMVNEEGKGMLSNLLIYFVVPFMIINSYMSGYNAEILKNMGRMLFYSILTICIGMALSIGITFLMKKEVRGIIRFATTFSNAAYMGFPLIQAMYGSEGVLYASVYVTVFNILLWTVGIVYVSESMSFKELLKKIVTCPPIISVAVGLVIFLARIPVADVLKDTFNVVGGMNTPLSMIITGITISQFPLLSILKDKRVYFTVILRMFIIPVICTLVMYLIHARGMVAVITIILEACPCAAITTLFAIKFGHDQKLAVGAVTLSTLISIITLPCLALLAGEIIM</sequence>
<name>A0A413YX07_9FIRM</name>
<dbReference type="PANTHER" id="PTHR36838:SF1">
    <property type="entry name" value="SLR1864 PROTEIN"/>
    <property type="match status" value="1"/>
</dbReference>
<comment type="caution">
    <text evidence="9">The sequence shown here is derived from an EMBL/GenBank/DDBJ whole genome shotgun (WGS) entry which is preliminary data.</text>
</comment>
<feature type="transmembrane region" description="Helical" evidence="8">
    <location>
        <begin position="261"/>
        <end position="282"/>
    </location>
</feature>
<feature type="transmembrane region" description="Helical" evidence="8">
    <location>
        <begin position="46"/>
        <end position="67"/>
    </location>
</feature>
<feature type="transmembrane region" description="Helical" evidence="8">
    <location>
        <begin position="170"/>
        <end position="190"/>
    </location>
</feature>
<dbReference type="InterPro" id="IPR004776">
    <property type="entry name" value="Mem_transp_PIN-like"/>
</dbReference>
<dbReference type="EMBL" id="QSIS01000007">
    <property type="protein sequence ID" value="RHD08928.1"/>
    <property type="molecule type" value="Genomic_DNA"/>
</dbReference>
<dbReference type="Proteomes" id="UP000285844">
    <property type="component" value="Unassembled WGS sequence"/>
</dbReference>
<evidence type="ECO:0000256" key="4">
    <source>
        <dbReference type="ARBA" id="ARBA00022475"/>
    </source>
</evidence>
<accession>A0A413YX07</accession>
<keyword evidence="4" id="KW-1003">Cell membrane</keyword>
<reference evidence="11 12" key="1">
    <citation type="submission" date="2018-08" db="EMBL/GenBank/DDBJ databases">
        <title>A genome reference for cultivated species of the human gut microbiota.</title>
        <authorList>
            <person name="Zou Y."/>
            <person name="Xue W."/>
            <person name="Luo G."/>
        </authorList>
    </citation>
    <scope>NUCLEOTIDE SEQUENCE [LARGE SCALE GENOMIC DNA]</scope>
    <source>
        <strain evidence="10 11">AM32-2AC</strain>
        <strain evidence="9 12">AM37-3BH</strain>
    </source>
</reference>
<proteinExistence type="inferred from homology"/>
<evidence type="ECO:0000256" key="7">
    <source>
        <dbReference type="ARBA" id="ARBA00023136"/>
    </source>
</evidence>
<dbReference type="GO" id="GO:0055085">
    <property type="term" value="P:transmembrane transport"/>
    <property type="evidence" value="ECO:0007669"/>
    <property type="project" value="InterPro"/>
</dbReference>
<feature type="transmembrane region" description="Helical" evidence="8">
    <location>
        <begin position="233"/>
        <end position="255"/>
    </location>
</feature>
<dbReference type="PANTHER" id="PTHR36838">
    <property type="entry name" value="AUXIN EFFLUX CARRIER FAMILY PROTEIN"/>
    <property type="match status" value="1"/>
</dbReference>
<comment type="subcellular location">
    <subcellularLocation>
        <location evidence="1">Cell membrane</location>
        <topology evidence="1">Multi-pass membrane protein</topology>
    </subcellularLocation>
</comment>
<dbReference type="Gene3D" id="1.20.1530.20">
    <property type="match status" value="1"/>
</dbReference>
<dbReference type="InterPro" id="IPR038770">
    <property type="entry name" value="Na+/solute_symporter_sf"/>
</dbReference>
<feature type="transmembrane region" description="Helical" evidence="8">
    <location>
        <begin position="210"/>
        <end position="228"/>
    </location>
</feature>
<evidence type="ECO:0000313" key="11">
    <source>
        <dbReference type="Proteomes" id="UP000284794"/>
    </source>
</evidence>
<evidence type="ECO:0000256" key="5">
    <source>
        <dbReference type="ARBA" id="ARBA00022692"/>
    </source>
</evidence>
<feature type="transmembrane region" description="Helical" evidence="8">
    <location>
        <begin position="12"/>
        <end position="34"/>
    </location>
</feature>
<feature type="transmembrane region" description="Helical" evidence="8">
    <location>
        <begin position="79"/>
        <end position="101"/>
    </location>
</feature>
<evidence type="ECO:0000256" key="1">
    <source>
        <dbReference type="ARBA" id="ARBA00004651"/>
    </source>
</evidence>
<evidence type="ECO:0000313" key="10">
    <source>
        <dbReference type="EMBL" id="RHD08928.1"/>
    </source>
</evidence>
<keyword evidence="6 8" id="KW-1133">Transmembrane helix</keyword>
<dbReference type="EMBL" id="QSHM01000005">
    <property type="protein sequence ID" value="RHC13588.1"/>
    <property type="molecule type" value="Genomic_DNA"/>
</dbReference>
<keyword evidence="3" id="KW-0813">Transport</keyword>
<comment type="similarity">
    <text evidence="2">Belongs to the auxin efflux carrier (TC 2.A.69) family.</text>
</comment>
<feature type="transmembrane region" description="Helical" evidence="8">
    <location>
        <begin position="108"/>
        <end position="130"/>
    </location>
</feature>
<protein>
    <submittedName>
        <fullName evidence="9">AEC family transporter</fullName>
    </submittedName>
</protein>
<gene>
    <name evidence="10" type="ORF">DW811_06860</name>
    <name evidence="9" type="ORF">DW858_05915</name>
</gene>
<dbReference type="Pfam" id="PF03547">
    <property type="entry name" value="Mem_trans"/>
    <property type="match status" value="2"/>
</dbReference>
<evidence type="ECO:0000256" key="3">
    <source>
        <dbReference type="ARBA" id="ARBA00022448"/>
    </source>
</evidence>
<organism evidence="9 12">
    <name type="scientific">Lachnospira eligens</name>
    <dbReference type="NCBI Taxonomy" id="39485"/>
    <lineage>
        <taxon>Bacteria</taxon>
        <taxon>Bacillati</taxon>
        <taxon>Bacillota</taxon>
        <taxon>Clostridia</taxon>
        <taxon>Lachnospirales</taxon>
        <taxon>Lachnospiraceae</taxon>
        <taxon>Lachnospira</taxon>
    </lineage>
</organism>
<keyword evidence="7 8" id="KW-0472">Membrane</keyword>
<dbReference type="Proteomes" id="UP000284794">
    <property type="component" value="Unassembled WGS sequence"/>
</dbReference>
<feature type="transmembrane region" description="Helical" evidence="8">
    <location>
        <begin position="136"/>
        <end position="158"/>
    </location>
</feature>
<keyword evidence="5 8" id="KW-0812">Transmembrane</keyword>
<evidence type="ECO:0000256" key="2">
    <source>
        <dbReference type="ARBA" id="ARBA00010145"/>
    </source>
</evidence>
<feature type="transmembrane region" description="Helical" evidence="8">
    <location>
        <begin position="294"/>
        <end position="317"/>
    </location>
</feature>